<protein>
    <submittedName>
        <fullName evidence="1">Uncharacterized protein</fullName>
    </submittedName>
</protein>
<dbReference type="Proteomes" id="UP001187192">
    <property type="component" value="Unassembled WGS sequence"/>
</dbReference>
<dbReference type="AlphaFoldDB" id="A0AA88E1J7"/>
<reference evidence="1" key="1">
    <citation type="submission" date="2023-07" db="EMBL/GenBank/DDBJ databases">
        <title>draft genome sequence of fig (Ficus carica).</title>
        <authorList>
            <person name="Takahashi T."/>
            <person name="Nishimura K."/>
        </authorList>
    </citation>
    <scope>NUCLEOTIDE SEQUENCE</scope>
</reference>
<name>A0AA88E1J7_FICCA</name>
<evidence type="ECO:0000313" key="1">
    <source>
        <dbReference type="EMBL" id="GMN64810.1"/>
    </source>
</evidence>
<evidence type="ECO:0000313" key="2">
    <source>
        <dbReference type="Proteomes" id="UP001187192"/>
    </source>
</evidence>
<dbReference type="EMBL" id="BTGU01000195">
    <property type="protein sequence ID" value="GMN64810.1"/>
    <property type="molecule type" value="Genomic_DNA"/>
</dbReference>
<sequence length="149" mass="17136">MLEIHRDLIISYRKLSLSITLPLHNSDPLAVMAHRLIWINAPSYNIADVSSYVHILEKPFRNLLSRSPMPRYHARASPIRALKFVQFRSWGFLLQAMERPMVISARGKPLHYLATVLAKLVISGWTLSASSPTFSRNNSHYFSHVKHFT</sequence>
<keyword evidence="2" id="KW-1185">Reference proteome</keyword>
<gene>
    <name evidence="1" type="ORF">TIFTF001_033866</name>
</gene>
<comment type="caution">
    <text evidence="1">The sequence shown here is derived from an EMBL/GenBank/DDBJ whole genome shotgun (WGS) entry which is preliminary data.</text>
</comment>
<organism evidence="1 2">
    <name type="scientific">Ficus carica</name>
    <name type="common">Common fig</name>
    <dbReference type="NCBI Taxonomy" id="3494"/>
    <lineage>
        <taxon>Eukaryota</taxon>
        <taxon>Viridiplantae</taxon>
        <taxon>Streptophyta</taxon>
        <taxon>Embryophyta</taxon>
        <taxon>Tracheophyta</taxon>
        <taxon>Spermatophyta</taxon>
        <taxon>Magnoliopsida</taxon>
        <taxon>eudicotyledons</taxon>
        <taxon>Gunneridae</taxon>
        <taxon>Pentapetalae</taxon>
        <taxon>rosids</taxon>
        <taxon>fabids</taxon>
        <taxon>Rosales</taxon>
        <taxon>Moraceae</taxon>
        <taxon>Ficeae</taxon>
        <taxon>Ficus</taxon>
    </lineage>
</organism>
<accession>A0AA88E1J7</accession>
<proteinExistence type="predicted"/>